<dbReference type="Proteomes" id="UP000620075">
    <property type="component" value="Unassembled WGS sequence"/>
</dbReference>
<dbReference type="AlphaFoldDB" id="A0A934NCN2"/>
<evidence type="ECO:0000313" key="2">
    <source>
        <dbReference type="EMBL" id="MBJ7603666.1"/>
    </source>
</evidence>
<evidence type="ECO:0000313" key="3">
    <source>
        <dbReference type="Proteomes" id="UP000620075"/>
    </source>
</evidence>
<keyword evidence="1" id="KW-1133">Transmembrane helix</keyword>
<evidence type="ECO:0008006" key="4">
    <source>
        <dbReference type="Google" id="ProtNLM"/>
    </source>
</evidence>
<proteinExistence type="predicted"/>
<protein>
    <recommendedName>
        <fullName evidence="4">Glycosyltransferase RgtA/B/C/D-like domain-containing protein</fullName>
    </recommendedName>
</protein>
<evidence type="ECO:0000256" key="1">
    <source>
        <dbReference type="SAM" id="Phobius"/>
    </source>
</evidence>
<feature type="transmembrane region" description="Helical" evidence="1">
    <location>
        <begin position="350"/>
        <end position="369"/>
    </location>
</feature>
<feature type="transmembrane region" description="Helical" evidence="1">
    <location>
        <begin position="203"/>
        <end position="221"/>
    </location>
</feature>
<dbReference type="RefSeq" id="WP_338180053.1">
    <property type="nucleotide sequence ID" value="NZ_JAEKNQ010000040.1"/>
</dbReference>
<name>A0A934NCN2_9BACT</name>
<reference evidence="2 3" key="1">
    <citation type="submission" date="2020-10" db="EMBL/GenBank/DDBJ databases">
        <title>Ca. Dormibacterota MAGs.</title>
        <authorList>
            <person name="Montgomery K."/>
        </authorList>
    </citation>
    <scope>NUCLEOTIDE SEQUENCE [LARGE SCALE GENOMIC DNA]</scope>
    <source>
        <strain evidence="2">SC8811_S16_3</strain>
    </source>
</reference>
<feature type="transmembrane region" description="Helical" evidence="1">
    <location>
        <begin position="72"/>
        <end position="91"/>
    </location>
</feature>
<organism evidence="2 3">
    <name type="scientific">Candidatus Dormiibacter inghamiae</name>
    <dbReference type="NCBI Taxonomy" id="3127013"/>
    <lineage>
        <taxon>Bacteria</taxon>
        <taxon>Bacillati</taxon>
        <taxon>Candidatus Dormiibacterota</taxon>
        <taxon>Candidatus Dormibacteria</taxon>
        <taxon>Candidatus Dormibacterales</taxon>
        <taxon>Candidatus Dormibacteraceae</taxon>
        <taxon>Candidatus Dormiibacter</taxon>
    </lineage>
</organism>
<feature type="transmembrane region" description="Helical" evidence="1">
    <location>
        <begin position="139"/>
        <end position="168"/>
    </location>
</feature>
<sequence>MPLKSAPTGQRKLAFGRANRRFGEADLVFAVAFAGYLAAAAYLALNQHLLANDAYSRIASAQRMLFGHDPHLAAIGFVWSPLPVLALLPLVPFKWIWPAMTTYNFAGSLVSAICMAGAVREMALFLADMGLDRLRRSALAVAFAIHPLVLVYAANGMSEAMFLLFLLMGTRRIAGWLRSGELHWGMSAGLALAAAYLTRYEGLLAGAAAVALVAGAAYRSARGTSHERLDKALSTAAVVGAPVVGAFLVWLVVSWVITGNALEQFSSAYGTSSQLAAKTAAPTVPGGWAAYAMNQIFVLEPFIAILIAGAALRAWFSGLTPDVAAVLLILGPVLGFMFLSNAASTIDHELRYMIVTVPLAVLTTGTLLAPARVAGWSVDGWTGPRRPWSGRVRAGARVLHGPVTGAARAIRARAAELPSLALIKGSVLGGRWRVGQLAPLTAVLAIGVALPVSISGITSSRLNYFDAPQIRAIYAPQGAAERQAVQRYVTERKIAADLDARALRPGSVLLDDFMGFPIPINSSNPKQFVITSDRDFKAVLSDPAASGIQYVLVPSPTDLGRLDAVNRQYPTLYAGGMANAHLVREYPDLGGFSTWRLYHLDPEAQP</sequence>
<accession>A0A934NCN2</accession>
<feature type="transmembrane region" description="Helical" evidence="1">
    <location>
        <begin position="296"/>
        <end position="316"/>
    </location>
</feature>
<comment type="caution">
    <text evidence="2">The sequence shown here is derived from an EMBL/GenBank/DDBJ whole genome shotgun (WGS) entry which is preliminary data.</text>
</comment>
<keyword evidence="1" id="KW-0472">Membrane</keyword>
<feature type="transmembrane region" description="Helical" evidence="1">
    <location>
        <begin position="27"/>
        <end position="45"/>
    </location>
</feature>
<feature type="transmembrane region" description="Helical" evidence="1">
    <location>
        <begin position="103"/>
        <end position="127"/>
    </location>
</feature>
<dbReference type="EMBL" id="JAEKNQ010000040">
    <property type="protein sequence ID" value="MBJ7603666.1"/>
    <property type="molecule type" value="Genomic_DNA"/>
</dbReference>
<gene>
    <name evidence="2" type="ORF">JF888_10820</name>
</gene>
<feature type="transmembrane region" description="Helical" evidence="1">
    <location>
        <begin position="323"/>
        <end position="344"/>
    </location>
</feature>
<feature type="transmembrane region" description="Helical" evidence="1">
    <location>
        <begin position="233"/>
        <end position="257"/>
    </location>
</feature>
<feature type="transmembrane region" description="Helical" evidence="1">
    <location>
        <begin position="437"/>
        <end position="457"/>
    </location>
</feature>
<keyword evidence="1" id="KW-0812">Transmembrane</keyword>